<keyword evidence="3" id="KW-1185">Reference proteome</keyword>
<evidence type="ECO:0000313" key="2">
    <source>
        <dbReference type="EMBL" id="MBF4766583.1"/>
    </source>
</evidence>
<dbReference type="Proteomes" id="UP000660668">
    <property type="component" value="Unassembled WGS sequence"/>
</dbReference>
<dbReference type="InterPro" id="IPR016181">
    <property type="entry name" value="Acyl_CoA_acyltransferase"/>
</dbReference>
<evidence type="ECO:0000259" key="1">
    <source>
        <dbReference type="PROSITE" id="PS51186"/>
    </source>
</evidence>
<dbReference type="EMBL" id="JADKPO010000002">
    <property type="protein sequence ID" value="MBF4766583.1"/>
    <property type="molecule type" value="Genomic_DNA"/>
</dbReference>
<dbReference type="CDD" id="cd04301">
    <property type="entry name" value="NAT_SF"/>
    <property type="match status" value="1"/>
</dbReference>
<accession>A0A930VKM9</accession>
<dbReference type="InterPro" id="IPR000182">
    <property type="entry name" value="GNAT_dom"/>
</dbReference>
<proteinExistence type="predicted"/>
<sequence>MELKELSLDEGAGIETYVEIEEAARLVDAPWWPSTSLGRQRLLMQHGWDGEPGRHFLLLRDDGTAVGCAALHTTEYDNLDASFVEIVVHPDHRRRGHGTEAMRLLGEQSKAVGRTKMGWYGWEGPQTEGFAASLGEKVKSVAVCRRQLLQELEPGLADRLYDEARAHADGYALERIVVPSPEELLPELAEATAAINDAPLDDIDVEDEVFSPERVRAYERTQLLLGFRVYRIIARHVATGEIAGLSVVTVDGEAPTEGHQHDTSVVGAHRGHRLGQLLKADMMRWLAEVEPQLEQVDTFNAESNAHMVAVNERLSYRVMSREPQYQTLL</sequence>
<dbReference type="PROSITE" id="PS51186">
    <property type="entry name" value="GNAT"/>
    <property type="match status" value="1"/>
</dbReference>
<reference evidence="2" key="1">
    <citation type="submission" date="2020-11" db="EMBL/GenBank/DDBJ databases">
        <title>Nocardioides cynanchi sp. nov., isolated from soil of rhizosphere of Cynanchum wilfordii.</title>
        <authorList>
            <person name="Lee J.-S."/>
            <person name="Suh M.K."/>
            <person name="Kim J.-S."/>
        </authorList>
    </citation>
    <scope>NUCLEOTIDE SEQUENCE</scope>
    <source>
        <strain evidence="2">KCTC 19276</strain>
    </source>
</reference>
<dbReference type="AlphaFoldDB" id="A0A930VKM9"/>
<dbReference type="Gene3D" id="3.40.630.30">
    <property type="match status" value="1"/>
</dbReference>
<comment type="caution">
    <text evidence="2">The sequence shown here is derived from an EMBL/GenBank/DDBJ whole genome shotgun (WGS) entry which is preliminary data.</text>
</comment>
<dbReference type="RefSeq" id="WP_194694740.1">
    <property type="nucleotide sequence ID" value="NZ_JADKPO010000002.1"/>
</dbReference>
<name>A0A930VKM9_9ACTN</name>
<dbReference type="Pfam" id="PF00583">
    <property type="entry name" value="Acetyltransf_1"/>
    <property type="match status" value="1"/>
</dbReference>
<feature type="domain" description="N-acetyltransferase" evidence="1">
    <location>
        <begin position="1"/>
        <end position="153"/>
    </location>
</feature>
<protein>
    <submittedName>
        <fullName evidence="2">GNAT family N-acetyltransferase</fullName>
    </submittedName>
</protein>
<evidence type="ECO:0000313" key="3">
    <source>
        <dbReference type="Proteomes" id="UP000660668"/>
    </source>
</evidence>
<dbReference type="SUPFAM" id="SSF55729">
    <property type="entry name" value="Acyl-CoA N-acyltransferases (Nat)"/>
    <property type="match status" value="2"/>
</dbReference>
<organism evidence="2 3">
    <name type="scientific">Nocardioides agariphilus</name>
    <dbReference type="NCBI Taxonomy" id="433664"/>
    <lineage>
        <taxon>Bacteria</taxon>
        <taxon>Bacillati</taxon>
        <taxon>Actinomycetota</taxon>
        <taxon>Actinomycetes</taxon>
        <taxon>Propionibacteriales</taxon>
        <taxon>Nocardioidaceae</taxon>
        <taxon>Nocardioides</taxon>
    </lineage>
</organism>
<dbReference type="GO" id="GO:0016747">
    <property type="term" value="F:acyltransferase activity, transferring groups other than amino-acyl groups"/>
    <property type="evidence" value="ECO:0007669"/>
    <property type="project" value="InterPro"/>
</dbReference>
<gene>
    <name evidence="2" type="ORF">ISU10_02230</name>
</gene>